<feature type="coiled-coil region" evidence="1">
    <location>
        <begin position="13"/>
        <end position="87"/>
    </location>
</feature>
<organism evidence="2 3">
    <name type="scientific">Spongisporangium articulatum</name>
    <dbReference type="NCBI Taxonomy" id="3362603"/>
    <lineage>
        <taxon>Bacteria</taxon>
        <taxon>Bacillati</taxon>
        <taxon>Actinomycetota</taxon>
        <taxon>Actinomycetes</taxon>
        <taxon>Kineosporiales</taxon>
        <taxon>Kineosporiaceae</taxon>
        <taxon>Spongisporangium</taxon>
    </lineage>
</organism>
<protein>
    <submittedName>
        <fullName evidence="2">Uncharacterized protein</fullName>
    </submittedName>
</protein>
<comment type="caution">
    <text evidence="2">The sequence shown here is derived from an EMBL/GenBank/DDBJ whole genome shotgun (WGS) entry which is preliminary data.</text>
</comment>
<dbReference type="Proteomes" id="UP001612915">
    <property type="component" value="Unassembled WGS sequence"/>
</dbReference>
<accession>A0ABW8APN6</accession>
<keyword evidence="1" id="KW-0175">Coiled coil</keyword>
<evidence type="ECO:0000313" key="3">
    <source>
        <dbReference type="Proteomes" id="UP001612915"/>
    </source>
</evidence>
<gene>
    <name evidence="2" type="ORF">ACIB24_14740</name>
</gene>
<evidence type="ECO:0000256" key="1">
    <source>
        <dbReference type="SAM" id="Coils"/>
    </source>
</evidence>
<proteinExistence type="predicted"/>
<reference evidence="2 3" key="1">
    <citation type="submission" date="2024-10" db="EMBL/GenBank/DDBJ databases">
        <title>The Natural Products Discovery Center: Release of the First 8490 Sequenced Strains for Exploring Actinobacteria Biosynthetic Diversity.</title>
        <authorList>
            <person name="Kalkreuter E."/>
            <person name="Kautsar S.A."/>
            <person name="Yang D."/>
            <person name="Bader C.D."/>
            <person name="Teijaro C.N."/>
            <person name="Fluegel L."/>
            <person name="Davis C.M."/>
            <person name="Simpson J.R."/>
            <person name="Lauterbach L."/>
            <person name="Steele A.D."/>
            <person name="Gui C."/>
            <person name="Meng S."/>
            <person name="Li G."/>
            <person name="Viehrig K."/>
            <person name="Ye F."/>
            <person name="Su P."/>
            <person name="Kiefer A.F."/>
            <person name="Nichols A."/>
            <person name="Cepeda A.J."/>
            <person name="Yan W."/>
            <person name="Fan B."/>
            <person name="Jiang Y."/>
            <person name="Adhikari A."/>
            <person name="Zheng C.-J."/>
            <person name="Schuster L."/>
            <person name="Cowan T.M."/>
            <person name="Smanski M.J."/>
            <person name="Chevrette M.G."/>
            <person name="De Carvalho L.P.S."/>
            <person name="Shen B."/>
        </authorList>
    </citation>
    <scope>NUCLEOTIDE SEQUENCE [LARGE SCALE GENOMIC DNA]</scope>
    <source>
        <strain evidence="2 3">NPDC049639</strain>
    </source>
</reference>
<sequence length="89" mass="9356">MAGSMIGEAKKHISDANEQSVAAQKAIDAAKEAAGEALELVKKAAEDSEHDLVLEAIKGYEKALEALEDAKKEITDAQAAADKYAEEIG</sequence>
<evidence type="ECO:0000313" key="2">
    <source>
        <dbReference type="EMBL" id="MFI7588324.1"/>
    </source>
</evidence>
<dbReference type="RefSeq" id="WP_398281677.1">
    <property type="nucleotide sequence ID" value="NZ_JBITLV010000004.1"/>
</dbReference>
<name>A0ABW8APN6_9ACTN</name>
<keyword evidence="3" id="KW-1185">Reference proteome</keyword>
<dbReference type="EMBL" id="JBITLV010000004">
    <property type="protein sequence ID" value="MFI7588324.1"/>
    <property type="molecule type" value="Genomic_DNA"/>
</dbReference>